<reference evidence="3" key="1">
    <citation type="journal article" date="2014" name="BMC Genomics">
        <title>Genome characteristics reveal the impact of lichenization on lichen-forming fungus Endocarpon pusillum Hedwig (Verrucariales, Ascomycota).</title>
        <authorList>
            <person name="Wang Y.-Y."/>
            <person name="Liu B."/>
            <person name="Zhang X.-Y."/>
            <person name="Zhou Q.-M."/>
            <person name="Zhang T."/>
            <person name="Li H."/>
            <person name="Yu Y.-F."/>
            <person name="Zhang X.-L."/>
            <person name="Hao X.-Y."/>
            <person name="Wang M."/>
            <person name="Wang L."/>
            <person name="Wei J.-C."/>
        </authorList>
    </citation>
    <scope>NUCLEOTIDE SEQUENCE [LARGE SCALE GENOMIC DNA]</scope>
    <source>
        <strain evidence="3">Z07020 / HMAS-L-300199</strain>
    </source>
</reference>
<name>U1HS27_ENDPU</name>
<evidence type="ECO:0000256" key="1">
    <source>
        <dbReference type="SAM" id="SignalP"/>
    </source>
</evidence>
<dbReference type="eggNOG" id="ENOG502STAA">
    <property type="taxonomic scope" value="Eukaryota"/>
</dbReference>
<dbReference type="OrthoDB" id="4506219at2759"/>
<keyword evidence="3" id="KW-1185">Reference proteome</keyword>
<dbReference type="Proteomes" id="UP000019373">
    <property type="component" value="Unassembled WGS sequence"/>
</dbReference>
<organism evidence="2 3">
    <name type="scientific">Endocarpon pusillum (strain Z07020 / HMAS-L-300199)</name>
    <name type="common">Lichen-forming fungus</name>
    <dbReference type="NCBI Taxonomy" id="1263415"/>
    <lineage>
        <taxon>Eukaryota</taxon>
        <taxon>Fungi</taxon>
        <taxon>Dikarya</taxon>
        <taxon>Ascomycota</taxon>
        <taxon>Pezizomycotina</taxon>
        <taxon>Eurotiomycetes</taxon>
        <taxon>Chaetothyriomycetidae</taxon>
        <taxon>Verrucariales</taxon>
        <taxon>Verrucariaceae</taxon>
        <taxon>Endocarpon</taxon>
    </lineage>
</organism>
<evidence type="ECO:0000313" key="2">
    <source>
        <dbReference type="EMBL" id="ERF71969.1"/>
    </source>
</evidence>
<feature type="signal peptide" evidence="1">
    <location>
        <begin position="1"/>
        <end position="19"/>
    </location>
</feature>
<dbReference type="AlphaFoldDB" id="U1HS27"/>
<proteinExistence type="predicted"/>
<evidence type="ECO:0000313" key="3">
    <source>
        <dbReference type="Proteomes" id="UP000019373"/>
    </source>
</evidence>
<feature type="chain" id="PRO_5004611152" description="Extracellular membrane protein CFEM domain-containing protein" evidence="1">
    <location>
        <begin position="20"/>
        <end position="192"/>
    </location>
</feature>
<dbReference type="EMBL" id="KE721157">
    <property type="protein sequence ID" value="ERF71969.1"/>
    <property type="molecule type" value="Genomic_DNA"/>
</dbReference>
<sequence length="192" mass="20058">MSTIHLVLALALAFTRISATTTQTLASLPAFTQQRSCASACFWNGDPDNTNAQDVLGIKLGCCANSVTCEDRAADSCFCRVDLSSLATSWLSTCALHHCSSNAVDVSSAIGVYDEYCRNKWVVATATGTVTNKATSATTAAGTAVQTGGPASAVTVYVTRSGQNAVSSRCWVSFSCMLVIIVLEYLGRMAGT</sequence>
<protein>
    <recommendedName>
        <fullName evidence="4">Extracellular membrane protein CFEM domain-containing protein</fullName>
    </recommendedName>
</protein>
<dbReference type="RefSeq" id="XP_007802423.1">
    <property type="nucleotide sequence ID" value="XM_007804232.1"/>
</dbReference>
<dbReference type="HOGENOM" id="CLU_1415151_0_0_1"/>
<dbReference type="GeneID" id="19241468"/>
<keyword evidence="1" id="KW-0732">Signal</keyword>
<accession>U1HS27</accession>
<gene>
    <name evidence="2" type="ORF">EPUS_06528</name>
</gene>
<evidence type="ECO:0008006" key="4">
    <source>
        <dbReference type="Google" id="ProtNLM"/>
    </source>
</evidence>